<evidence type="ECO:0000313" key="2">
    <source>
        <dbReference type="Proteomes" id="UP000183404"/>
    </source>
</evidence>
<evidence type="ECO:0000313" key="1">
    <source>
        <dbReference type="EMBL" id="SDF58239.1"/>
    </source>
</evidence>
<dbReference type="Proteomes" id="UP000183404">
    <property type="component" value="Unassembled WGS sequence"/>
</dbReference>
<accession>A0A1I1Z4D6</accession>
<evidence type="ECO:0008006" key="3">
    <source>
        <dbReference type="Google" id="ProtNLM"/>
    </source>
</evidence>
<protein>
    <recommendedName>
        <fullName evidence="3">CAAX protease self-immunity</fullName>
    </recommendedName>
</protein>
<gene>
    <name evidence="1" type="ORF">SAMN04244560_00925</name>
</gene>
<dbReference type="EMBL" id="FNBS01000017">
    <property type="protein sequence ID" value="SDF58239.1"/>
    <property type="molecule type" value="Genomic_DNA"/>
</dbReference>
<organism evidence="1 2">
    <name type="scientific">Thermoanaerobacter thermohydrosulfuricus</name>
    <name type="common">Clostridium thermohydrosulfuricum</name>
    <dbReference type="NCBI Taxonomy" id="1516"/>
    <lineage>
        <taxon>Bacteria</taxon>
        <taxon>Bacillati</taxon>
        <taxon>Bacillota</taxon>
        <taxon>Clostridia</taxon>
        <taxon>Thermoanaerobacterales</taxon>
        <taxon>Thermoanaerobacteraceae</taxon>
        <taxon>Thermoanaerobacter</taxon>
    </lineage>
</organism>
<reference evidence="1 2" key="1">
    <citation type="submission" date="2016-10" db="EMBL/GenBank/DDBJ databases">
        <authorList>
            <person name="de Groot N.N."/>
        </authorList>
    </citation>
    <scope>NUCLEOTIDE SEQUENCE [LARGE SCALE GENOMIC DNA]</scope>
    <source>
        <strain evidence="1 2">DSM 569</strain>
    </source>
</reference>
<sequence length="122" mass="13695">MWLLSGIGGVILAYFLNRMAVTKYKRRAIIYLVPAIEETCKTVAGYLTSSILLSHLIFGIAEAVNDYIKASYKINLRASILSILSHSFFGITSYILVMQTNIFLAIIVTSLIHGLWNRLVLR</sequence>
<name>A0A1I1Z4D6_THETY</name>
<proteinExistence type="predicted"/>
<dbReference type="AlphaFoldDB" id="A0A1I1Z4D6"/>
<dbReference type="RefSeq" id="WP_014063690.1">
    <property type="nucleotide sequence ID" value="NZ_FNBS01000017.1"/>
</dbReference>